<evidence type="ECO:0000256" key="5">
    <source>
        <dbReference type="ARBA" id="ARBA00022679"/>
    </source>
</evidence>
<keyword evidence="7 14" id="KW-0547">Nucleotide-binding</keyword>
<comment type="subcellular location">
    <subcellularLocation>
        <location evidence="1">Cell membrane</location>
        <topology evidence="1">Single-pass membrane protein</topology>
    </subcellularLocation>
</comment>
<keyword evidence="6 16" id="KW-0812">Transmembrane</keyword>
<evidence type="ECO:0000256" key="1">
    <source>
        <dbReference type="ARBA" id="ARBA00004162"/>
    </source>
</evidence>
<dbReference type="RefSeq" id="WP_077078083.1">
    <property type="nucleotide sequence ID" value="NZ_FUEZ01000003.1"/>
</dbReference>
<dbReference type="FunFam" id="1.10.510.10:FF:000021">
    <property type="entry name" value="Serine/threonine protein kinase"/>
    <property type="match status" value="1"/>
</dbReference>
<dbReference type="PROSITE" id="PS00108">
    <property type="entry name" value="PROTEIN_KINASE_ST"/>
    <property type="match status" value="1"/>
</dbReference>
<keyword evidence="11 16" id="KW-0472">Membrane</keyword>
<evidence type="ECO:0000256" key="10">
    <source>
        <dbReference type="ARBA" id="ARBA00022989"/>
    </source>
</evidence>
<dbReference type="PROSITE" id="PS00107">
    <property type="entry name" value="PROTEIN_KINASE_ATP"/>
    <property type="match status" value="1"/>
</dbReference>
<evidence type="ECO:0000256" key="16">
    <source>
        <dbReference type="SAM" id="Phobius"/>
    </source>
</evidence>
<dbReference type="EC" id="2.7.11.1" evidence="2"/>
<dbReference type="Gene3D" id="1.10.510.10">
    <property type="entry name" value="Transferase(Phosphotransferase) domain 1"/>
    <property type="match status" value="1"/>
</dbReference>
<keyword evidence="4" id="KW-0723">Serine/threonine-protein kinase</keyword>
<dbReference type="GO" id="GO:0005886">
    <property type="term" value="C:plasma membrane"/>
    <property type="evidence" value="ECO:0007669"/>
    <property type="project" value="UniProtKB-SubCell"/>
</dbReference>
<comment type="catalytic activity">
    <reaction evidence="13">
        <text>L-seryl-[protein] + ATP = O-phospho-L-seryl-[protein] + ADP + H(+)</text>
        <dbReference type="Rhea" id="RHEA:17989"/>
        <dbReference type="Rhea" id="RHEA-COMP:9863"/>
        <dbReference type="Rhea" id="RHEA-COMP:11604"/>
        <dbReference type="ChEBI" id="CHEBI:15378"/>
        <dbReference type="ChEBI" id="CHEBI:29999"/>
        <dbReference type="ChEBI" id="CHEBI:30616"/>
        <dbReference type="ChEBI" id="CHEBI:83421"/>
        <dbReference type="ChEBI" id="CHEBI:456216"/>
        <dbReference type="EC" id="2.7.11.1"/>
    </reaction>
</comment>
<evidence type="ECO:0000256" key="6">
    <source>
        <dbReference type="ARBA" id="ARBA00022692"/>
    </source>
</evidence>
<evidence type="ECO:0000256" key="9">
    <source>
        <dbReference type="ARBA" id="ARBA00022840"/>
    </source>
</evidence>
<proteinExistence type="predicted"/>
<dbReference type="Gene3D" id="3.40.1000.70">
    <property type="entry name" value="PknH-like extracellular domain"/>
    <property type="match status" value="1"/>
</dbReference>
<dbReference type="GO" id="GO:0080090">
    <property type="term" value="P:regulation of primary metabolic process"/>
    <property type="evidence" value="ECO:0007669"/>
    <property type="project" value="UniProtKB-ARBA"/>
</dbReference>
<evidence type="ECO:0000256" key="12">
    <source>
        <dbReference type="ARBA" id="ARBA00047899"/>
    </source>
</evidence>
<evidence type="ECO:0000256" key="13">
    <source>
        <dbReference type="ARBA" id="ARBA00048679"/>
    </source>
</evidence>
<dbReference type="InterPro" id="IPR011009">
    <property type="entry name" value="Kinase-like_dom_sf"/>
</dbReference>
<dbReference type="SMART" id="SM00220">
    <property type="entry name" value="S_TKc"/>
    <property type="match status" value="1"/>
</dbReference>
<dbReference type="InterPro" id="IPR017441">
    <property type="entry name" value="Protein_kinase_ATP_BS"/>
</dbReference>
<keyword evidence="8" id="KW-0418">Kinase</keyword>
<dbReference type="GO" id="GO:0004674">
    <property type="term" value="F:protein serine/threonine kinase activity"/>
    <property type="evidence" value="ECO:0007669"/>
    <property type="project" value="UniProtKB-KW"/>
</dbReference>
<dbReference type="InterPro" id="IPR008271">
    <property type="entry name" value="Ser/Thr_kinase_AS"/>
</dbReference>
<dbReference type="FunFam" id="3.30.200.20:FF:000348">
    <property type="entry name" value="Serine/threonine protein kinase"/>
    <property type="match status" value="1"/>
</dbReference>
<dbReference type="PANTHER" id="PTHR43289">
    <property type="entry name" value="MITOGEN-ACTIVATED PROTEIN KINASE KINASE KINASE 20-RELATED"/>
    <property type="match status" value="1"/>
</dbReference>
<feature type="compositionally biased region" description="Polar residues" evidence="15">
    <location>
        <begin position="295"/>
        <end position="315"/>
    </location>
</feature>
<dbReference type="InterPro" id="IPR026954">
    <property type="entry name" value="PknH-like_Extracell"/>
</dbReference>
<evidence type="ECO:0000256" key="14">
    <source>
        <dbReference type="PROSITE-ProRule" id="PRU10141"/>
    </source>
</evidence>
<keyword evidence="10 16" id="KW-1133">Transmembrane helix</keyword>
<reference evidence="18 19" key="1">
    <citation type="submission" date="2017-01" db="EMBL/GenBank/DDBJ databases">
        <authorList>
            <consortium name="Urmite Genomes"/>
        </authorList>
    </citation>
    <scope>NUCLEOTIDE SEQUENCE [LARGE SCALE GENOMIC DNA]</scope>
    <source>
        <strain evidence="18 19">AB215</strain>
    </source>
</reference>
<keyword evidence="19" id="KW-1185">Reference proteome</keyword>
<protein>
    <recommendedName>
        <fullName evidence="2">non-specific serine/threonine protein kinase</fullName>
        <ecNumber evidence="2">2.7.11.1</ecNumber>
    </recommendedName>
</protein>
<evidence type="ECO:0000256" key="3">
    <source>
        <dbReference type="ARBA" id="ARBA00022475"/>
    </source>
</evidence>
<sequence>MDGTPFGRYRLVELLGRGGMGEVWRAHDTETDRVVAIKLLPAFLSDDEEFQSRFRREAHAAARLNDPHVIPIHNYGEIDNQLYVDMRLIEGRDLQTLVADGPLDPARAVRIIEQVAQALHAAHRVGLLHRDIKPSNILLDDNDFAYLIDFGIARAIEETRMTKSGDTIGTFQYIAPERLHTGTEDARADIYSLACVLYESLTGHPPFPGDSMAHLMYAHVNTPPPRPSDAQPDVPPAVDDVIATGMAKEPDHRYATTIEFANAARDAVTTPISLLAQNQFTRAAFASSADAPTMSATEAAVQQPSAGLNLAASQQDPADPSPPETPTPQRGSWWPPRGRSALIAAIVVVVVVLVSGVVIFQLQQPSAPTPAAVTATSVAPPPPPPPPKPVEEAALDGLLLSAADINTAMGATAMTVSRPWKTLDDIGVANPSSPPECLPVGGAGEAPVYNGSGFAALRGQTLEEPHQFKHAVDQVVLMFPSAQAAAAFFSASTQSWQACANRSYHDNVHNTDMNTGPMSTTKGILTNTQTNPRTTGWACQRALTARNNVVIDVAACSYDITEQGVAIASQIAARVPTA</sequence>
<dbReference type="STRING" id="1841861.GCA_900157365_05639"/>
<dbReference type="InterPro" id="IPR038232">
    <property type="entry name" value="PknH-like_Extracell_sf"/>
</dbReference>
<evidence type="ECO:0000256" key="2">
    <source>
        <dbReference type="ARBA" id="ARBA00012513"/>
    </source>
</evidence>
<evidence type="ECO:0000256" key="7">
    <source>
        <dbReference type="ARBA" id="ARBA00022741"/>
    </source>
</evidence>
<dbReference type="SUPFAM" id="SSF56112">
    <property type="entry name" value="Protein kinase-like (PK-like)"/>
    <property type="match status" value="1"/>
</dbReference>
<gene>
    <name evidence="18" type="ORF">MNAB215_1436</name>
</gene>
<dbReference type="CDD" id="cd14014">
    <property type="entry name" value="STKc_PknB_like"/>
    <property type="match status" value="1"/>
</dbReference>
<keyword evidence="5" id="KW-0808">Transferase</keyword>
<evidence type="ECO:0000256" key="11">
    <source>
        <dbReference type="ARBA" id="ARBA00023136"/>
    </source>
</evidence>
<dbReference type="Pfam" id="PF00069">
    <property type="entry name" value="Pkinase"/>
    <property type="match status" value="1"/>
</dbReference>
<dbReference type="PROSITE" id="PS50011">
    <property type="entry name" value="PROTEIN_KINASE_DOM"/>
    <property type="match status" value="1"/>
</dbReference>
<dbReference type="Pfam" id="PF14032">
    <property type="entry name" value="PknH_C"/>
    <property type="match status" value="1"/>
</dbReference>
<dbReference type="Gene3D" id="3.30.200.20">
    <property type="entry name" value="Phosphorylase Kinase, domain 1"/>
    <property type="match status" value="1"/>
</dbReference>
<feature type="domain" description="Protein kinase" evidence="17">
    <location>
        <begin position="9"/>
        <end position="268"/>
    </location>
</feature>
<feature type="binding site" evidence="14">
    <location>
        <position position="38"/>
    </location>
    <ligand>
        <name>ATP</name>
        <dbReference type="ChEBI" id="CHEBI:30616"/>
    </ligand>
</feature>
<organism evidence="18 19">
    <name type="scientific">Mycobacterium numidiamassiliense</name>
    <dbReference type="NCBI Taxonomy" id="1841861"/>
    <lineage>
        <taxon>Bacteria</taxon>
        <taxon>Bacillati</taxon>
        <taxon>Actinomycetota</taxon>
        <taxon>Actinomycetes</taxon>
        <taxon>Mycobacteriales</taxon>
        <taxon>Mycobacteriaceae</taxon>
        <taxon>Mycobacterium</taxon>
    </lineage>
</organism>
<dbReference type="AlphaFoldDB" id="A0A2U3P667"/>
<dbReference type="Proteomes" id="UP000240424">
    <property type="component" value="Unassembled WGS sequence"/>
</dbReference>
<dbReference type="PANTHER" id="PTHR43289:SF6">
    <property type="entry name" value="SERINE_THREONINE-PROTEIN KINASE NEKL-3"/>
    <property type="match status" value="1"/>
</dbReference>
<dbReference type="GO" id="GO:0005524">
    <property type="term" value="F:ATP binding"/>
    <property type="evidence" value="ECO:0007669"/>
    <property type="project" value="UniProtKB-UniRule"/>
</dbReference>
<keyword evidence="3" id="KW-1003">Cell membrane</keyword>
<feature type="transmembrane region" description="Helical" evidence="16">
    <location>
        <begin position="340"/>
        <end position="360"/>
    </location>
</feature>
<evidence type="ECO:0000313" key="19">
    <source>
        <dbReference type="Proteomes" id="UP000240424"/>
    </source>
</evidence>
<feature type="region of interest" description="Disordered" evidence="15">
    <location>
        <begin position="295"/>
        <end position="334"/>
    </location>
</feature>
<evidence type="ECO:0000256" key="8">
    <source>
        <dbReference type="ARBA" id="ARBA00022777"/>
    </source>
</evidence>
<name>A0A2U3P667_9MYCO</name>
<accession>A0A2U3P667</accession>
<keyword evidence="9 14" id="KW-0067">ATP-binding</keyword>
<dbReference type="InterPro" id="IPR000719">
    <property type="entry name" value="Prot_kinase_dom"/>
</dbReference>
<comment type="catalytic activity">
    <reaction evidence="12">
        <text>L-threonyl-[protein] + ATP = O-phospho-L-threonyl-[protein] + ADP + H(+)</text>
        <dbReference type="Rhea" id="RHEA:46608"/>
        <dbReference type="Rhea" id="RHEA-COMP:11060"/>
        <dbReference type="Rhea" id="RHEA-COMP:11605"/>
        <dbReference type="ChEBI" id="CHEBI:15378"/>
        <dbReference type="ChEBI" id="CHEBI:30013"/>
        <dbReference type="ChEBI" id="CHEBI:30616"/>
        <dbReference type="ChEBI" id="CHEBI:61977"/>
        <dbReference type="ChEBI" id="CHEBI:456216"/>
        <dbReference type="EC" id="2.7.11.1"/>
    </reaction>
</comment>
<evidence type="ECO:0000256" key="15">
    <source>
        <dbReference type="SAM" id="MobiDB-lite"/>
    </source>
</evidence>
<evidence type="ECO:0000313" key="18">
    <source>
        <dbReference type="EMBL" id="SPM39254.1"/>
    </source>
</evidence>
<dbReference type="OrthoDB" id="9762169at2"/>
<dbReference type="EMBL" id="FUEZ01000003">
    <property type="protein sequence ID" value="SPM39254.1"/>
    <property type="molecule type" value="Genomic_DNA"/>
</dbReference>
<evidence type="ECO:0000256" key="4">
    <source>
        <dbReference type="ARBA" id="ARBA00022527"/>
    </source>
</evidence>
<evidence type="ECO:0000259" key="17">
    <source>
        <dbReference type="PROSITE" id="PS50011"/>
    </source>
</evidence>